<protein>
    <submittedName>
        <fullName evidence="3">D-alanyl-D-alanine carboxypeptidase/D-alanyl-D-alanine-endopeptidase</fullName>
    </submittedName>
</protein>
<dbReference type="Proteomes" id="UP000248889">
    <property type="component" value="Unassembled WGS sequence"/>
</dbReference>
<keyword evidence="3" id="KW-0645">Protease</keyword>
<dbReference type="GO" id="GO:0006508">
    <property type="term" value="P:proteolysis"/>
    <property type="evidence" value="ECO:0007669"/>
    <property type="project" value="InterPro"/>
</dbReference>
<dbReference type="GO" id="GO:0004185">
    <property type="term" value="F:serine-type carboxypeptidase activity"/>
    <property type="evidence" value="ECO:0007669"/>
    <property type="project" value="InterPro"/>
</dbReference>
<dbReference type="OrthoDB" id="9802627at2"/>
<accession>A0A2X0IDR3</accession>
<evidence type="ECO:0000313" key="4">
    <source>
        <dbReference type="Proteomes" id="UP000248889"/>
    </source>
</evidence>
<evidence type="ECO:0000256" key="1">
    <source>
        <dbReference type="ARBA" id="ARBA00006096"/>
    </source>
</evidence>
<dbReference type="InterPro" id="IPR012338">
    <property type="entry name" value="Beta-lactam/transpept-like"/>
</dbReference>
<reference evidence="3 4" key="1">
    <citation type="submission" date="2018-06" db="EMBL/GenBank/DDBJ databases">
        <title>Streptacidiphilus pinicola sp. nov., isolated from pine grove soil.</title>
        <authorList>
            <person name="Roh S.G."/>
            <person name="Park S."/>
            <person name="Kim M.-K."/>
            <person name="Yun B.-R."/>
            <person name="Park J."/>
            <person name="Kim M.J."/>
            <person name="Kim Y.S."/>
            <person name="Kim S.B."/>
        </authorList>
    </citation>
    <scope>NUCLEOTIDE SEQUENCE [LARGE SCALE GENOMIC DNA]</scope>
    <source>
        <strain evidence="3 4">MMS16-CNU450</strain>
    </source>
</reference>
<dbReference type="InterPro" id="IPR000667">
    <property type="entry name" value="Peptidase_S13"/>
</dbReference>
<keyword evidence="2" id="KW-0378">Hydrolase</keyword>
<gene>
    <name evidence="3" type="primary">dacB</name>
    <name evidence="3" type="ORF">DN069_26475</name>
</gene>
<dbReference type="Pfam" id="PF02113">
    <property type="entry name" value="Peptidase_S13"/>
    <property type="match status" value="2"/>
</dbReference>
<comment type="caution">
    <text evidence="3">The sequence shown here is derived from an EMBL/GenBank/DDBJ whole genome shotgun (WGS) entry which is preliminary data.</text>
</comment>
<keyword evidence="3" id="KW-0121">Carboxypeptidase</keyword>
<dbReference type="AlphaFoldDB" id="A0A2X0IDR3"/>
<name>A0A2X0IDR3_9ACTN</name>
<organism evidence="3 4">
    <name type="scientific">Streptacidiphilus pinicola</name>
    <dbReference type="NCBI Taxonomy" id="2219663"/>
    <lineage>
        <taxon>Bacteria</taxon>
        <taxon>Bacillati</taxon>
        <taxon>Actinomycetota</taxon>
        <taxon>Actinomycetes</taxon>
        <taxon>Kitasatosporales</taxon>
        <taxon>Streptomycetaceae</taxon>
        <taxon>Streptacidiphilus</taxon>
    </lineage>
</organism>
<dbReference type="EMBL" id="QKYN01000110">
    <property type="protein sequence ID" value="RAG82667.1"/>
    <property type="molecule type" value="Genomic_DNA"/>
</dbReference>
<dbReference type="PANTHER" id="PTHR30023:SF0">
    <property type="entry name" value="PENICILLIN-SENSITIVE CARBOXYPEPTIDASE A"/>
    <property type="match status" value="1"/>
</dbReference>
<dbReference type="PRINTS" id="PR00922">
    <property type="entry name" value="DADACBPTASE3"/>
</dbReference>
<dbReference type="GO" id="GO:0000270">
    <property type="term" value="P:peptidoglycan metabolic process"/>
    <property type="evidence" value="ECO:0007669"/>
    <property type="project" value="TreeGrafter"/>
</dbReference>
<keyword evidence="4" id="KW-1185">Reference proteome</keyword>
<dbReference type="NCBIfam" id="TIGR00666">
    <property type="entry name" value="PBP4"/>
    <property type="match status" value="1"/>
</dbReference>
<sequence>MAAGATAGDQRIAHNLDVRFHPLANSQATGEVLDAASGRVVWSSGAGAQLMPASTTKVATAIAALTVLGPNHSERTRVVLSGHALYLVGGADQHLTGDDVNALADAAAAALKARHVGSVTLYVDDSLFPHDQPTSPGWQPGYIPGEISSISALQVFGHENVDSALYAGNVFRSRLGTHGIGVQGHTLPRGKAPRSGVQLVSHTSPSLAYEVEQMLKDSVNDNAEGFARLTALAVGQPADWQGATRAVLAEVARYHVPLSGVHLYDGSGLSRDDRMTASALASMAALTVDPRYASVLKPVLTGFPIAGVDGTLGPGWGRFTTYPTDCAKGKIDAKTGTLTGGIALAGVTVNKTDGRWKAFAFLEMGGFNTTSARDLIDRWATTVQGCW</sequence>
<dbReference type="Gene3D" id="3.40.710.10">
    <property type="entry name" value="DD-peptidase/beta-lactamase superfamily"/>
    <property type="match status" value="2"/>
</dbReference>
<dbReference type="RefSeq" id="WP_111505022.1">
    <property type="nucleotide sequence ID" value="NZ_QKYN01000110.1"/>
</dbReference>
<dbReference type="PANTHER" id="PTHR30023">
    <property type="entry name" value="D-ALANYL-D-ALANINE CARBOXYPEPTIDASE"/>
    <property type="match status" value="1"/>
</dbReference>
<evidence type="ECO:0000256" key="2">
    <source>
        <dbReference type="ARBA" id="ARBA00022801"/>
    </source>
</evidence>
<proteinExistence type="inferred from homology"/>
<dbReference type="SUPFAM" id="SSF56601">
    <property type="entry name" value="beta-lactamase/transpeptidase-like"/>
    <property type="match status" value="1"/>
</dbReference>
<comment type="similarity">
    <text evidence="1">Belongs to the peptidase S13 family.</text>
</comment>
<evidence type="ECO:0000313" key="3">
    <source>
        <dbReference type="EMBL" id="RAG82667.1"/>
    </source>
</evidence>